<dbReference type="Proteomes" id="UP001231189">
    <property type="component" value="Unassembled WGS sequence"/>
</dbReference>
<dbReference type="CDD" id="cd16454">
    <property type="entry name" value="RING-H2_PA-TM-RING"/>
    <property type="match status" value="1"/>
</dbReference>
<protein>
    <recommendedName>
        <fullName evidence="2">RING-type domain-containing protein</fullName>
    </recommendedName>
</protein>
<name>A0AAD8TH59_LOLMU</name>
<gene>
    <name evidence="3" type="ORF">QYE76_042560</name>
</gene>
<keyword evidence="1" id="KW-0479">Metal-binding</keyword>
<dbReference type="InterPro" id="IPR013083">
    <property type="entry name" value="Znf_RING/FYVE/PHD"/>
</dbReference>
<dbReference type="InterPro" id="IPR001841">
    <property type="entry name" value="Znf_RING"/>
</dbReference>
<keyword evidence="1" id="KW-0862">Zinc</keyword>
<dbReference type="GO" id="GO:0061630">
    <property type="term" value="F:ubiquitin protein ligase activity"/>
    <property type="evidence" value="ECO:0007669"/>
    <property type="project" value="TreeGrafter"/>
</dbReference>
<evidence type="ECO:0000313" key="4">
    <source>
        <dbReference type="Proteomes" id="UP001231189"/>
    </source>
</evidence>
<dbReference type="AlphaFoldDB" id="A0AAD8TH59"/>
<reference evidence="3" key="1">
    <citation type="submission" date="2023-07" db="EMBL/GenBank/DDBJ databases">
        <title>A chromosome-level genome assembly of Lolium multiflorum.</title>
        <authorList>
            <person name="Chen Y."/>
            <person name="Copetti D."/>
            <person name="Kolliker R."/>
            <person name="Studer B."/>
        </authorList>
    </citation>
    <scope>NUCLEOTIDE SEQUENCE</scope>
    <source>
        <strain evidence="3">02402/16</strain>
        <tissue evidence="3">Leaf</tissue>
    </source>
</reference>
<comment type="caution">
    <text evidence="3">The sequence shown here is derived from an EMBL/GenBank/DDBJ whole genome shotgun (WGS) entry which is preliminary data.</text>
</comment>
<dbReference type="PROSITE" id="PS50089">
    <property type="entry name" value="ZF_RING_2"/>
    <property type="match status" value="1"/>
</dbReference>
<dbReference type="GO" id="GO:0008270">
    <property type="term" value="F:zinc ion binding"/>
    <property type="evidence" value="ECO:0007669"/>
    <property type="project" value="UniProtKB-KW"/>
</dbReference>
<dbReference type="Gene3D" id="3.30.40.10">
    <property type="entry name" value="Zinc/RING finger domain, C3HC4 (zinc finger)"/>
    <property type="match status" value="1"/>
</dbReference>
<keyword evidence="1" id="KW-0863">Zinc-finger</keyword>
<keyword evidence="4" id="KW-1185">Reference proteome</keyword>
<dbReference type="GO" id="GO:0006511">
    <property type="term" value="P:ubiquitin-dependent protein catabolic process"/>
    <property type="evidence" value="ECO:0007669"/>
    <property type="project" value="TreeGrafter"/>
</dbReference>
<dbReference type="InterPro" id="IPR051826">
    <property type="entry name" value="E3_ubiquitin-ligase_domain"/>
</dbReference>
<proteinExistence type="predicted"/>
<dbReference type="PANTHER" id="PTHR22765">
    <property type="entry name" value="RING FINGER AND PROTEASE ASSOCIATED DOMAIN-CONTAINING"/>
    <property type="match status" value="1"/>
</dbReference>
<dbReference type="SMART" id="SM00184">
    <property type="entry name" value="RING"/>
    <property type="match status" value="1"/>
</dbReference>
<accession>A0AAD8TH59</accession>
<dbReference type="EMBL" id="JAUUTY010000002">
    <property type="protein sequence ID" value="KAK1681712.1"/>
    <property type="molecule type" value="Genomic_DNA"/>
</dbReference>
<dbReference type="Pfam" id="PF13639">
    <property type="entry name" value="zf-RING_2"/>
    <property type="match status" value="1"/>
</dbReference>
<organism evidence="3 4">
    <name type="scientific">Lolium multiflorum</name>
    <name type="common">Italian ryegrass</name>
    <name type="synonym">Lolium perenne subsp. multiflorum</name>
    <dbReference type="NCBI Taxonomy" id="4521"/>
    <lineage>
        <taxon>Eukaryota</taxon>
        <taxon>Viridiplantae</taxon>
        <taxon>Streptophyta</taxon>
        <taxon>Embryophyta</taxon>
        <taxon>Tracheophyta</taxon>
        <taxon>Spermatophyta</taxon>
        <taxon>Magnoliopsida</taxon>
        <taxon>Liliopsida</taxon>
        <taxon>Poales</taxon>
        <taxon>Poaceae</taxon>
        <taxon>BOP clade</taxon>
        <taxon>Pooideae</taxon>
        <taxon>Poodae</taxon>
        <taxon>Poeae</taxon>
        <taxon>Poeae Chloroplast Group 2 (Poeae type)</taxon>
        <taxon>Loliodinae</taxon>
        <taxon>Loliinae</taxon>
        <taxon>Lolium</taxon>
    </lineage>
</organism>
<sequence>MPPLAAAATECRLIGVPEVSFETSPSKNCSVRLHGELIVNYRLRRVGGPKVPTILHDEPPRKFEQSFELYDPDTFFLSYTACRDTLLQMLTQTPLLREFDLGADNWDIFTPGIIAMIIVDWFRRGTDQHGGVAVGIDLNLRWVMRVRIIYSEPKALLLACVQAGAVAPCQSSMALPPAAECCSVCMEDLAARVGAVRLPCSHCFHRGCILPWFYKVATCPICRRHMGKYLVAATNTPMGMFPGLR</sequence>
<feature type="domain" description="RING-type" evidence="2">
    <location>
        <begin position="182"/>
        <end position="223"/>
    </location>
</feature>
<evidence type="ECO:0000259" key="2">
    <source>
        <dbReference type="PROSITE" id="PS50089"/>
    </source>
</evidence>
<evidence type="ECO:0000313" key="3">
    <source>
        <dbReference type="EMBL" id="KAK1681712.1"/>
    </source>
</evidence>
<evidence type="ECO:0000256" key="1">
    <source>
        <dbReference type="PROSITE-ProRule" id="PRU00175"/>
    </source>
</evidence>
<dbReference type="SUPFAM" id="SSF57850">
    <property type="entry name" value="RING/U-box"/>
    <property type="match status" value="1"/>
</dbReference>